<organism evidence="1 2">
    <name type="scientific">Achaetomium macrosporum</name>
    <dbReference type="NCBI Taxonomy" id="79813"/>
    <lineage>
        <taxon>Eukaryota</taxon>
        <taxon>Fungi</taxon>
        <taxon>Dikarya</taxon>
        <taxon>Ascomycota</taxon>
        <taxon>Pezizomycotina</taxon>
        <taxon>Sordariomycetes</taxon>
        <taxon>Sordariomycetidae</taxon>
        <taxon>Sordariales</taxon>
        <taxon>Chaetomiaceae</taxon>
        <taxon>Achaetomium</taxon>
    </lineage>
</organism>
<evidence type="ECO:0000313" key="2">
    <source>
        <dbReference type="Proteomes" id="UP001303760"/>
    </source>
</evidence>
<name>A0AAN7H3P0_9PEZI</name>
<evidence type="ECO:0000313" key="1">
    <source>
        <dbReference type="EMBL" id="KAK4233536.1"/>
    </source>
</evidence>
<protein>
    <submittedName>
        <fullName evidence="1">Uncharacterized protein</fullName>
    </submittedName>
</protein>
<sequence>MTPIPSIHCFPTTTTSITILLFLTITTLTTTARGASLSQSQSQCYFPSGTESSGDVPCDPSAEVSMCCPTREACLSSGLCANAGTGPSEGISYARGTCTDQSWRSDICPQRCRISRFCP</sequence>
<dbReference type="Proteomes" id="UP001303760">
    <property type="component" value="Unassembled WGS sequence"/>
</dbReference>
<accession>A0AAN7H3P0</accession>
<dbReference type="AlphaFoldDB" id="A0AAN7H3P0"/>
<reference evidence="1" key="2">
    <citation type="submission" date="2023-05" db="EMBL/GenBank/DDBJ databases">
        <authorList>
            <consortium name="Lawrence Berkeley National Laboratory"/>
            <person name="Steindorff A."/>
            <person name="Hensen N."/>
            <person name="Bonometti L."/>
            <person name="Westerberg I."/>
            <person name="Brannstrom I.O."/>
            <person name="Guillou S."/>
            <person name="Cros-Aarteil S."/>
            <person name="Calhoun S."/>
            <person name="Haridas S."/>
            <person name="Kuo A."/>
            <person name="Mondo S."/>
            <person name="Pangilinan J."/>
            <person name="Riley R."/>
            <person name="Labutti K."/>
            <person name="Andreopoulos B."/>
            <person name="Lipzen A."/>
            <person name="Chen C."/>
            <person name="Yanf M."/>
            <person name="Daum C."/>
            <person name="Ng V."/>
            <person name="Clum A."/>
            <person name="Ohm R."/>
            <person name="Martin F."/>
            <person name="Silar P."/>
            <person name="Natvig D."/>
            <person name="Lalanne C."/>
            <person name="Gautier V."/>
            <person name="Ament-Velasquez S.L."/>
            <person name="Kruys A."/>
            <person name="Hutchinson M.I."/>
            <person name="Powell A.J."/>
            <person name="Barry K."/>
            <person name="Miller A.N."/>
            <person name="Grigoriev I.V."/>
            <person name="Debuchy R."/>
            <person name="Gladieux P."/>
            <person name="Thoren M.H."/>
            <person name="Johannesson H."/>
        </authorList>
    </citation>
    <scope>NUCLEOTIDE SEQUENCE</scope>
    <source>
        <strain evidence="1">CBS 532.94</strain>
    </source>
</reference>
<comment type="caution">
    <text evidence="1">The sequence shown here is derived from an EMBL/GenBank/DDBJ whole genome shotgun (WGS) entry which is preliminary data.</text>
</comment>
<proteinExistence type="predicted"/>
<dbReference type="EMBL" id="MU860531">
    <property type="protein sequence ID" value="KAK4233536.1"/>
    <property type="molecule type" value="Genomic_DNA"/>
</dbReference>
<keyword evidence="2" id="KW-1185">Reference proteome</keyword>
<reference evidence="1" key="1">
    <citation type="journal article" date="2023" name="Mol. Phylogenet. Evol.">
        <title>Genome-scale phylogeny and comparative genomics of the fungal order Sordariales.</title>
        <authorList>
            <person name="Hensen N."/>
            <person name="Bonometti L."/>
            <person name="Westerberg I."/>
            <person name="Brannstrom I.O."/>
            <person name="Guillou S."/>
            <person name="Cros-Aarteil S."/>
            <person name="Calhoun S."/>
            <person name="Haridas S."/>
            <person name="Kuo A."/>
            <person name="Mondo S."/>
            <person name="Pangilinan J."/>
            <person name="Riley R."/>
            <person name="LaButti K."/>
            <person name="Andreopoulos B."/>
            <person name="Lipzen A."/>
            <person name="Chen C."/>
            <person name="Yan M."/>
            <person name="Daum C."/>
            <person name="Ng V."/>
            <person name="Clum A."/>
            <person name="Steindorff A."/>
            <person name="Ohm R.A."/>
            <person name="Martin F."/>
            <person name="Silar P."/>
            <person name="Natvig D.O."/>
            <person name="Lalanne C."/>
            <person name="Gautier V."/>
            <person name="Ament-Velasquez S.L."/>
            <person name="Kruys A."/>
            <person name="Hutchinson M.I."/>
            <person name="Powell A.J."/>
            <person name="Barry K."/>
            <person name="Miller A.N."/>
            <person name="Grigoriev I.V."/>
            <person name="Debuchy R."/>
            <person name="Gladieux P."/>
            <person name="Hiltunen Thoren M."/>
            <person name="Johannesson H."/>
        </authorList>
    </citation>
    <scope>NUCLEOTIDE SEQUENCE</scope>
    <source>
        <strain evidence="1">CBS 532.94</strain>
    </source>
</reference>
<gene>
    <name evidence="1" type="ORF">C8A03DRAFT_19408</name>
</gene>